<dbReference type="Proteomes" id="UP001231189">
    <property type="component" value="Unassembled WGS sequence"/>
</dbReference>
<gene>
    <name evidence="4" type="ORF">QYE76_051232</name>
    <name evidence="5" type="ORF">QYE76_051233</name>
    <name evidence="6" type="ORF">QYE76_051238</name>
    <name evidence="7" type="ORF">QYE76_051239</name>
</gene>
<evidence type="ECO:0000313" key="7">
    <source>
        <dbReference type="EMBL" id="KAK1663080.1"/>
    </source>
</evidence>
<keyword evidence="8" id="KW-1185">Reference proteome</keyword>
<evidence type="ECO:0000313" key="6">
    <source>
        <dbReference type="EMBL" id="KAK1663079.1"/>
    </source>
</evidence>
<dbReference type="GO" id="GO:0003723">
    <property type="term" value="F:RNA binding"/>
    <property type="evidence" value="ECO:0007669"/>
    <property type="project" value="TreeGrafter"/>
</dbReference>
<dbReference type="PANTHER" id="PTHR12718">
    <property type="entry name" value="CELL CYCLE CONTROL PROTEIN CWF15"/>
    <property type="match status" value="1"/>
</dbReference>
<evidence type="ECO:0000313" key="8">
    <source>
        <dbReference type="Proteomes" id="UP001231189"/>
    </source>
</evidence>
<organism evidence="4 8">
    <name type="scientific">Lolium multiflorum</name>
    <name type="common">Italian ryegrass</name>
    <name type="synonym">Lolium perenne subsp. multiflorum</name>
    <dbReference type="NCBI Taxonomy" id="4521"/>
    <lineage>
        <taxon>Eukaryota</taxon>
        <taxon>Viridiplantae</taxon>
        <taxon>Streptophyta</taxon>
        <taxon>Embryophyta</taxon>
        <taxon>Tracheophyta</taxon>
        <taxon>Spermatophyta</taxon>
        <taxon>Magnoliopsida</taxon>
        <taxon>Liliopsida</taxon>
        <taxon>Poales</taxon>
        <taxon>Poaceae</taxon>
        <taxon>BOP clade</taxon>
        <taxon>Pooideae</taxon>
        <taxon>Poodae</taxon>
        <taxon>Poeae</taxon>
        <taxon>Poeae Chloroplast Group 2 (Poeae type)</taxon>
        <taxon>Loliodinae</taxon>
        <taxon>Loliinae</taxon>
        <taxon>Lolium</taxon>
    </lineage>
</organism>
<accession>A0AAD8SRI5</accession>
<dbReference type="EMBL" id="JAUUTY010000003">
    <property type="protein sequence ID" value="KAK1663079.1"/>
    <property type="molecule type" value="Genomic_DNA"/>
</dbReference>
<proteinExistence type="inferred from homology"/>
<dbReference type="GO" id="GO:0045292">
    <property type="term" value="P:mRNA cis splicing, via spliceosome"/>
    <property type="evidence" value="ECO:0007669"/>
    <property type="project" value="TreeGrafter"/>
</dbReference>
<dbReference type="GO" id="GO:0071013">
    <property type="term" value="C:catalytic step 2 spliceosome"/>
    <property type="evidence" value="ECO:0007669"/>
    <property type="project" value="TreeGrafter"/>
</dbReference>
<dbReference type="PANTHER" id="PTHR12718:SF2">
    <property type="entry name" value="SPLICEOSOME-ASSOCIATED PROTEIN CWC15 HOMOLOG"/>
    <property type="match status" value="1"/>
</dbReference>
<sequence>MKEAELMRGNLFINMSNSGSFNEKRRWDYDVVFKNQANGETKTPKPFMNDPISRDFHRKFLHRTTWKVNQQHLMVVEKRMKSCGERSHIQLEIIRKQEKED</sequence>
<dbReference type="Pfam" id="PF04889">
    <property type="entry name" value="Cwf_Cwc_15"/>
    <property type="match status" value="1"/>
</dbReference>
<comment type="similarity">
    <text evidence="1">Belongs to the CWC15 family.</text>
</comment>
<evidence type="ECO:0000256" key="2">
    <source>
        <dbReference type="ARBA" id="ARBA00022664"/>
    </source>
</evidence>
<protein>
    <submittedName>
        <fullName evidence="4">Uncharacterized protein</fullName>
    </submittedName>
</protein>
<keyword evidence="3" id="KW-0508">mRNA splicing</keyword>
<evidence type="ECO:0000313" key="5">
    <source>
        <dbReference type="EMBL" id="KAK1663074.1"/>
    </source>
</evidence>
<evidence type="ECO:0000256" key="3">
    <source>
        <dbReference type="ARBA" id="ARBA00023187"/>
    </source>
</evidence>
<name>A0AAD8SRI5_LOLMU</name>
<reference evidence="4" key="1">
    <citation type="submission" date="2023-07" db="EMBL/GenBank/DDBJ databases">
        <title>A chromosome-level genome assembly of Lolium multiflorum.</title>
        <authorList>
            <person name="Chen Y."/>
            <person name="Copetti D."/>
            <person name="Kolliker R."/>
            <person name="Studer B."/>
        </authorList>
    </citation>
    <scope>NUCLEOTIDE SEQUENCE</scope>
    <source>
        <strain evidence="4">02402/16</strain>
        <tissue evidence="4">Leaf</tissue>
    </source>
</reference>
<evidence type="ECO:0000313" key="4">
    <source>
        <dbReference type="EMBL" id="KAK1663073.1"/>
    </source>
</evidence>
<dbReference type="EMBL" id="JAUUTY010000003">
    <property type="protein sequence ID" value="KAK1663074.1"/>
    <property type="molecule type" value="Genomic_DNA"/>
</dbReference>
<dbReference type="EMBL" id="JAUUTY010000003">
    <property type="protein sequence ID" value="KAK1663080.1"/>
    <property type="molecule type" value="Genomic_DNA"/>
</dbReference>
<dbReference type="AlphaFoldDB" id="A0AAD8SRI5"/>
<dbReference type="EMBL" id="JAUUTY010000003">
    <property type="protein sequence ID" value="KAK1663073.1"/>
    <property type="molecule type" value="Genomic_DNA"/>
</dbReference>
<keyword evidence="2" id="KW-0507">mRNA processing</keyword>
<evidence type="ECO:0000256" key="1">
    <source>
        <dbReference type="ARBA" id="ARBA00006644"/>
    </source>
</evidence>
<dbReference type="InterPro" id="IPR006973">
    <property type="entry name" value="Cwf_Cwc_15"/>
</dbReference>
<comment type="caution">
    <text evidence="4">The sequence shown here is derived from an EMBL/GenBank/DDBJ whole genome shotgun (WGS) entry which is preliminary data.</text>
</comment>